<gene>
    <name evidence="1" type="ordered locus">Kkor_0840</name>
</gene>
<dbReference type="eggNOG" id="COG2984">
    <property type="taxonomic scope" value="Bacteria"/>
</dbReference>
<organism evidence="1 2">
    <name type="scientific">Kangiella koreensis (strain DSM 16069 / JCM 12317 / KCTC 12182 / SW-125)</name>
    <dbReference type="NCBI Taxonomy" id="523791"/>
    <lineage>
        <taxon>Bacteria</taxon>
        <taxon>Pseudomonadati</taxon>
        <taxon>Pseudomonadota</taxon>
        <taxon>Gammaproteobacteria</taxon>
        <taxon>Kangiellales</taxon>
        <taxon>Kangiellaceae</taxon>
        <taxon>Kangiella</taxon>
    </lineage>
</organism>
<reference evidence="1 2" key="1">
    <citation type="journal article" date="2009" name="Stand. Genomic Sci.">
        <title>Complete genome sequence of Kangiella koreensis type strain (SW-125).</title>
        <authorList>
            <person name="Han C."/>
            <person name="Sikorski J."/>
            <person name="Lapidus A."/>
            <person name="Nolan M."/>
            <person name="Glavina Del Rio T."/>
            <person name="Tice H."/>
            <person name="Cheng J.F."/>
            <person name="Lucas S."/>
            <person name="Chen F."/>
            <person name="Copeland A."/>
            <person name="Ivanova N."/>
            <person name="Mavromatis K."/>
            <person name="Ovchinnikova G."/>
            <person name="Pati A."/>
            <person name="Bruce D."/>
            <person name="Goodwin L."/>
            <person name="Pitluck S."/>
            <person name="Chen A."/>
            <person name="Palaniappan K."/>
            <person name="Land M."/>
            <person name="Hauser L."/>
            <person name="Chang Y.J."/>
            <person name="Jeffries C.D."/>
            <person name="Chain P."/>
            <person name="Saunders E."/>
            <person name="Brettin T."/>
            <person name="Goker M."/>
            <person name="Tindall B.J."/>
            <person name="Bristow J."/>
            <person name="Eisen J.A."/>
            <person name="Markowitz V."/>
            <person name="Hugenholtz P."/>
            <person name="Kyrpides N.C."/>
            <person name="Klenk H.P."/>
            <person name="Detter J.C."/>
        </authorList>
    </citation>
    <scope>NUCLEOTIDE SEQUENCE [LARGE SCALE GENOMIC DNA]</scope>
    <source>
        <strain evidence="2">DSM 16069 / KCTC 12182 / SW-125</strain>
    </source>
</reference>
<protein>
    <recommendedName>
        <fullName evidence="3">ABC transporter substrate-binding protein</fullName>
    </recommendedName>
</protein>
<dbReference type="Gene3D" id="3.40.50.2300">
    <property type="match status" value="2"/>
</dbReference>
<dbReference type="KEGG" id="kko:Kkor_0840"/>
<accession>C7RAG8</accession>
<sequence length="323" mass="37349">MKDMPWFYTVSLIIGLLLLGPFAVAEHPTRKVISVDVLGPYSSPQEQELLFSLKQNLLDKYDIGLKQNLLFWQKQPNWASYISNTEADYIITVGQEALDRVMSVQTDRPIIALMNTADSIEILRQNPHDGFYAITHEQPLVRYFALIKSLNIYQAQTASFFSDQNSYLKTRYQQLSRFFNLPYKPLVVNPQLKTLDAINQLISCCRIMLHDTDRIYPPGRSRKSLLVNSFRHRLIVIGNSQNMLQEGAMLALFSKPYTIGEQTADLIYQIEKNQVKERYQYPDKFVLDANRRIAKLLGFSELTLGELIGQIETLENVYHEMEQ</sequence>
<dbReference type="STRING" id="523791.Kkor_0840"/>
<dbReference type="InParanoid" id="C7RAG8"/>
<dbReference type="AlphaFoldDB" id="C7RAG8"/>
<evidence type="ECO:0000313" key="2">
    <source>
        <dbReference type="Proteomes" id="UP000001231"/>
    </source>
</evidence>
<dbReference type="Proteomes" id="UP000001231">
    <property type="component" value="Chromosome"/>
</dbReference>
<proteinExistence type="predicted"/>
<dbReference type="EMBL" id="CP001707">
    <property type="protein sequence ID" value="ACV26260.1"/>
    <property type="molecule type" value="Genomic_DNA"/>
</dbReference>
<keyword evidence="2" id="KW-1185">Reference proteome</keyword>
<evidence type="ECO:0008006" key="3">
    <source>
        <dbReference type="Google" id="ProtNLM"/>
    </source>
</evidence>
<dbReference type="HOGENOM" id="CLU_859907_0_0_6"/>
<evidence type="ECO:0000313" key="1">
    <source>
        <dbReference type="EMBL" id="ACV26260.1"/>
    </source>
</evidence>
<name>C7RAG8_KANKD</name>